<feature type="domain" description="RRM" evidence="2">
    <location>
        <begin position="4"/>
        <end position="68"/>
    </location>
</feature>
<keyword evidence="1" id="KW-0694">RNA-binding</keyword>
<dbReference type="InterPro" id="IPR035979">
    <property type="entry name" value="RBD_domain_sf"/>
</dbReference>
<proteinExistence type="predicted"/>
<dbReference type="Gene3D" id="3.30.70.330">
    <property type="match status" value="2"/>
</dbReference>
<dbReference type="GO" id="GO:0003723">
    <property type="term" value="F:RNA binding"/>
    <property type="evidence" value="ECO:0007669"/>
    <property type="project" value="UniProtKB-UniRule"/>
</dbReference>
<dbReference type="PANTHER" id="PTHR15241:SF304">
    <property type="entry name" value="RRM DOMAIN-CONTAINING PROTEIN"/>
    <property type="match status" value="1"/>
</dbReference>
<keyword evidence="4" id="KW-1185">Reference proteome</keyword>
<evidence type="ECO:0000313" key="3">
    <source>
        <dbReference type="EMBL" id="KAL1194065.1"/>
    </source>
</evidence>
<dbReference type="SUPFAM" id="SSF54928">
    <property type="entry name" value="RNA-binding domain, RBD"/>
    <property type="match status" value="2"/>
</dbReference>
<dbReference type="EMBL" id="JBANAX010000765">
    <property type="protein sequence ID" value="KAL1194065.1"/>
    <property type="molecule type" value="Genomic_DNA"/>
</dbReference>
<protein>
    <submittedName>
        <fullName evidence="3">Polyadenylate-binding protein 8</fullName>
    </submittedName>
</protein>
<dbReference type="InterPro" id="IPR000504">
    <property type="entry name" value="RRM_dom"/>
</dbReference>
<dbReference type="CDD" id="cd00590">
    <property type="entry name" value="RRM_SF"/>
    <property type="match status" value="1"/>
</dbReference>
<comment type="caution">
    <text evidence="3">The sequence shown here is derived from an EMBL/GenBank/DDBJ whole genome shotgun (WGS) entry which is preliminary data.</text>
</comment>
<dbReference type="PANTHER" id="PTHR15241">
    <property type="entry name" value="TRANSFORMER-2-RELATED"/>
    <property type="match status" value="1"/>
</dbReference>
<accession>A0ABD1A2S9</accession>
<organism evidence="3 4">
    <name type="scientific">Cardamine amara subsp. amara</name>
    <dbReference type="NCBI Taxonomy" id="228776"/>
    <lineage>
        <taxon>Eukaryota</taxon>
        <taxon>Viridiplantae</taxon>
        <taxon>Streptophyta</taxon>
        <taxon>Embryophyta</taxon>
        <taxon>Tracheophyta</taxon>
        <taxon>Spermatophyta</taxon>
        <taxon>Magnoliopsida</taxon>
        <taxon>eudicotyledons</taxon>
        <taxon>Gunneridae</taxon>
        <taxon>Pentapetalae</taxon>
        <taxon>rosids</taxon>
        <taxon>malvids</taxon>
        <taxon>Brassicales</taxon>
        <taxon>Brassicaceae</taxon>
        <taxon>Cardamineae</taxon>
        <taxon>Cardamine</taxon>
    </lineage>
</organism>
<dbReference type="AlphaFoldDB" id="A0ABD1A2S9"/>
<evidence type="ECO:0000256" key="1">
    <source>
        <dbReference type="PROSITE-ProRule" id="PRU00176"/>
    </source>
</evidence>
<gene>
    <name evidence="3" type="ORF">V5N11_004110</name>
</gene>
<reference evidence="3 4" key="1">
    <citation type="submission" date="2024-04" db="EMBL/GenBank/DDBJ databases">
        <title>Genome assembly C_amara_ONT_v2.</title>
        <authorList>
            <person name="Yant L."/>
            <person name="Moore C."/>
            <person name="Slenker M."/>
        </authorList>
    </citation>
    <scope>NUCLEOTIDE SEQUENCE [LARGE SCALE GENOMIC DNA]</scope>
    <source>
        <tissue evidence="3">Leaf</tissue>
    </source>
</reference>
<dbReference type="PROSITE" id="PS50102">
    <property type="entry name" value="RRM"/>
    <property type="match status" value="2"/>
</dbReference>
<dbReference type="Pfam" id="PF00076">
    <property type="entry name" value="RRM_1"/>
    <property type="match status" value="2"/>
</dbReference>
<sequence>MDTTTLFVWGFDPKVEETELHDLVYNNGEGSIVSVSIERDEMQNSLGRARVVFRNREDAENARTSNMNPVYMSLESFPEWTIPMTQVPTSLPNPIGSAMYRNPHAQEPVPLLNLLGSSMDRNPHAQEPMMHHFPLLIPLGSSMDRNPHAQEPVPLLNLLGSSMDRNPHAQESMMHHVPLLNPLGRPMYRNPHAQEPVRHHVPHLQWRNQIRDGMARKLILYVCNFSYELEEADLKNMFLQFGEVTSCTIRRHKDTGRSRGDGFVHFSTTEEAERATVLNGQIFDERQIWVSFAKAKSEV</sequence>
<evidence type="ECO:0000313" key="4">
    <source>
        <dbReference type="Proteomes" id="UP001558713"/>
    </source>
</evidence>
<feature type="domain" description="RRM" evidence="2">
    <location>
        <begin position="218"/>
        <end position="295"/>
    </location>
</feature>
<dbReference type="SMART" id="SM00360">
    <property type="entry name" value="RRM"/>
    <property type="match status" value="2"/>
</dbReference>
<name>A0ABD1A2S9_CARAN</name>
<dbReference type="Proteomes" id="UP001558713">
    <property type="component" value="Unassembled WGS sequence"/>
</dbReference>
<evidence type="ECO:0000259" key="2">
    <source>
        <dbReference type="PROSITE" id="PS50102"/>
    </source>
</evidence>
<dbReference type="InterPro" id="IPR012677">
    <property type="entry name" value="Nucleotide-bd_a/b_plait_sf"/>
</dbReference>